<sequence>MRLLPFAAGIAALCLSAPGFAEDTKPCGAGLVCASSPQTVLVAMEKAEFKPKLSKDTDGDPMIESDESSYHFQVFFYGCEAHKNCDSLRFESLFEKAPENTPAFVNKWNSKKRFLQASVRDDGQLGVAYDVATIGGLTPANFADVLDWWNSELNELSKFFKEELNLPDAKAEKPKG</sequence>
<dbReference type="CDD" id="cd17511">
    <property type="entry name" value="YbjN_AmyR-like"/>
    <property type="match status" value="1"/>
</dbReference>
<feature type="chain" id="PRO_5020761576" evidence="1">
    <location>
        <begin position="22"/>
        <end position="176"/>
    </location>
</feature>
<dbReference type="AlphaFoldDB" id="A0A4S1XJV6"/>
<feature type="signal peptide" evidence="1">
    <location>
        <begin position="1"/>
        <end position="21"/>
    </location>
</feature>
<keyword evidence="1" id="KW-0732">Signal</keyword>
<dbReference type="Pfam" id="PF10722">
    <property type="entry name" value="YbjN"/>
    <property type="match status" value="1"/>
</dbReference>
<dbReference type="RefSeq" id="WP_135962342.1">
    <property type="nucleotide sequence ID" value="NZ_SRXT01000001.1"/>
</dbReference>
<protein>
    <submittedName>
        <fullName evidence="2">YbjN domain-containing protein</fullName>
    </submittedName>
</protein>
<keyword evidence="3" id="KW-1185">Reference proteome</keyword>
<dbReference type="OrthoDB" id="33037at2"/>
<dbReference type="Proteomes" id="UP000306147">
    <property type="component" value="Unassembled WGS sequence"/>
</dbReference>
<proteinExistence type="predicted"/>
<evidence type="ECO:0000313" key="2">
    <source>
        <dbReference type="EMBL" id="TGX56143.1"/>
    </source>
</evidence>
<organism evidence="2 3">
    <name type="scientific">Sphingomonas gei</name>
    <dbReference type="NCBI Taxonomy" id="1395960"/>
    <lineage>
        <taxon>Bacteria</taxon>
        <taxon>Pseudomonadati</taxon>
        <taxon>Pseudomonadota</taxon>
        <taxon>Alphaproteobacteria</taxon>
        <taxon>Sphingomonadales</taxon>
        <taxon>Sphingomonadaceae</taxon>
        <taxon>Sphingomonas</taxon>
    </lineage>
</organism>
<dbReference type="InterPro" id="IPR019660">
    <property type="entry name" value="Put_sensory_transdc_reg_YbjN"/>
</dbReference>
<gene>
    <name evidence="2" type="ORF">E5A73_03330</name>
</gene>
<reference evidence="2 3" key="1">
    <citation type="submission" date="2019-04" db="EMBL/GenBank/DDBJ databases">
        <title>Sphingomonas psychrotolerans sp. nov., isolated from soil in the Tianshan Mountains, Xinjiang, China.</title>
        <authorList>
            <person name="Luo Y."/>
            <person name="Sheng H."/>
        </authorList>
    </citation>
    <scope>NUCLEOTIDE SEQUENCE [LARGE SCALE GENOMIC DNA]</scope>
    <source>
        <strain evidence="2 3">ZFGT-11</strain>
    </source>
</reference>
<evidence type="ECO:0000256" key="1">
    <source>
        <dbReference type="SAM" id="SignalP"/>
    </source>
</evidence>
<dbReference type="EMBL" id="SRXT01000001">
    <property type="protein sequence ID" value="TGX56143.1"/>
    <property type="molecule type" value="Genomic_DNA"/>
</dbReference>
<name>A0A4S1XJV6_9SPHN</name>
<evidence type="ECO:0000313" key="3">
    <source>
        <dbReference type="Proteomes" id="UP000306147"/>
    </source>
</evidence>
<comment type="caution">
    <text evidence="2">The sequence shown here is derived from an EMBL/GenBank/DDBJ whole genome shotgun (WGS) entry which is preliminary data.</text>
</comment>
<accession>A0A4S1XJV6</accession>